<keyword evidence="3" id="KW-1185">Reference proteome</keyword>
<keyword evidence="1" id="KW-0812">Transmembrane</keyword>
<dbReference type="OrthoDB" id="10006954at2"/>
<evidence type="ECO:0000313" key="3">
    <source>
        <dbReference type="Proteomes" id="UP000265801"/>
    </source>
</evidence>
<reference evidence="2 3" key="1">
    <citation type="submission" date="2018-09" db="EMBL/GenBank/DDBJ databases">
        <title>Bacillus saliacetes sp. nov., isolated from Thai shrimp paste (Ka-pi).</title>
        <authorList>
            <person name="Daroonpunt R."/>
            <person name="Tanasupawat S."/>
            <person name="Yiamsombut S."/>
        </authorList>
    </citation>
    <scope>NUCLEOTIDE SEQUENCE [LARGE SCALE GENOMIC DNA]</scope>
    <source>
        <strain evidence="2 3">SKP7-4</strain>
    </source>
</reference>
<feature type="non-terminal residue" evidence="2">
    <location>
        <position position="183"/>
    </location>
</feature>
<keyword evidence="1" id="KW-0472">Membrane</keyword>
<gene>
    <name evidence="2" type="ORF">D3H55_23185</name>
</gene>
<evidence type="ECO:0000313" key="2">
    <source>
        <dbReference type="EMBL" id="RIW27287.1"/>
    </source>
</evidence>
<dbReference type="EMBL" id="QXIR01000057">
    <property type="protein sequence ID" value="RIW27287.1"/>
    <property type="molecule type" value="Genomic_DNA"/>
</dbReference>
<evidence type="ECO:0000256" key="1">
    <source>
        <dbReference type="SAM" id="Phobius"/>
    </source>
</evidence>
<dbReference type="RefSeq" id="WP_136035789.1">
    <property type="nucleotide sequence ID" value="NZ_QXIR01000057.1"/>
</dbReference>
<feature type="transmembrane region" description="Helical" evidence="1">
    <location>
        <begin position="32"/>
        <end position="50"/>
    </location>
</feature>
<feature type="transmembrane region" description="Helical" evidence="1">
    <location>
        <begin position="56"/>
        <end position="76"/>
    </location>
</feature>
<sequence>MTIIDKILQEYGKFYDPHNQIINSLKENNRNYIFLFIILIEAAGMVYLAITDEIVYALGAVFIYLTTIGLASYLHFKLTEKRYGSLEDFDLQKRKEFIENVCIRTGVDLNQEEENKLVESLLQRRLEKSKSRDQLKKTIYLGIATSILPLLITLFLQSIDDVIFLTIVITIIGFIVLIFSTRF</sequence>
<dbReference type="Proteomes" id="UP000265801">
    <property type="component" value="Unassembled WGS sequence"/>
</dbReference>
<feature type="transmembrane region" description="Helical" evidence="1">
    <location>
        <begin position="162"/>
        <end position="180"/>
    </location>
</feature>
<proteinExistence type="predicted"/>
<name>A0A3A1QLM6_9BACI</name>
<feature type="transmembrane region" description="Helical" evidence="1">
    <location>
        <begin position="138"/>
        <end position="156"/>
    </location>
</feature>
<comment type="caution">
    <text evidence="2">The sequence shown here is derived from an EMBL/GenBank/DDBJ whole genome shotgun (WGS) entry which is preliminary data.</text>
</comment>
<organism evidence="2 3">
    <name type="scientific">Bacillus salacetis</name>
    <dbReference type="NCBI Taxonomy" id="2315464"/>
    <lineage>
        <taxon>Bacteria</taxon>
        <taxon>Bacillati</taxon>
        <taxon>Bacillota</taxon>
        <taxon>Bacilli</taxon>
        <taxon>Bacillales</taxon>
        <taxon>Bacillaceae</taxon>
        <taxon>Bacillus</taxon>
    </lineage>
</organism>
<keyword evidence="1" id="KW-1133">Transmembrane helix</keyword>
<dbReference type="AlphaFoldDB" id="A0A3A1QLM6"/>
<protein>
    <submittedName>
        <fullName evidence="2">Uncharacterized protein</fullName>
    </submittedName>
</protein>
<accession>A0A3A1QLM6</accession>